<organism evidence="4">
    <name type="scientific">Absidia glauca</name>
    <name type="common">Pin mould</name>
    <dbReference type="NCBI Taxonomy" id="4829"/>
    <lineage>
        <taxon>Eukaryota</taxon>
        <taxon>Fungi</taxon>
        <taxon>Fungi incertae sedis</taxon>
        <taxon>Mucoromycota</taxon>
        <taxon>Mucoromycotina</taxon>
        <taxon>Mucoromycetes</taxon>
        <taxon>Mucorales</taxon>
        <taxon>Cunninghamellaceae</taxon>
        <taxon>Absidia</taxon>
    </lineage>
</organism>
<feature type="region of interest" description="Disordered" evidence="2">
    <location>
        <begin position="31"/>
        <end position="54"/>
    </location>
</feature>
<dbReference type="PROSITE" id="PS50158">
    <property type="entry name" value="ZF_CCHC"/>
    <property type="match status" value="1"/>
</dbReference>
<feature type="compositionally biased region" description="Polar residues" evidence="2">
    <location>
        <begin position="394"/>
        <end position="449"/>
    </location>
</feature>
<evidence type="ECO:0000256" key="2">
    <source>
        <dbReference type="SAM" id="MobiDB-lite"/>
    </source>
</evidence>
<dbReference type="EMBL" id="LT552921">
    <property type="protein sequence ID" value="SAL99582.1"/>
    <property type="molecule type" value="Genomic_DNA"/>
</dbReference>
<dbReference type="InParanoid" id="A0A163JIF1"/>
<name>A0A163JIF1_ABSGL</name>
<dbReference type="GO" id="GO:0008270">
    <property type="term" value="F:zinc ion binding"/>
    <property type="evidence" value="ECO:0007669"/>
    <property type="project" value="UniProtKB-KW"/>
</dbReference>
<evidence type="ECO:0000256" key="1">
    <source>
        <dbReference type="PROSITE-ProRule" id="PRU00047"/>
    </source>
</evidence>
<gene>
    <name evidence="4" type="primary">ABSGL_05227.1 scaffold 6851</name>
</gene>
<feature type="region of interest" description="Disordered" evidence="2">
    <location>
        <begin position="271"/>
        <end position="449"/>
    </location>
</feature>
<dbReference type="Proteomes" id="UP000078561">
    <property type="component" value="Unassembled WGS sequence"/>
</dbReference>
<accession>A0A163JIF1</accession>
<feature type="compositionally biased region" description="Acidic residues" evidence="2">
    <location>
        <begin position="348"/>
        <end position="368"/>
    </location>
</feature>
<keyword evidence="1" id="KW-0863">Zinc-finger</keyword>
<evidence type="ECO:0000313" key="4">
    <source>
        <dbReference type="EMBL" id="SAL99582.1"/>
    </source>
</evidence>
<dbReference type="OMA" id="PCKAIEG"/>
<keyword evidence="1" id="KW-0479">Metal-binding</keyword>
<feature type="domain" description="CCHC-type" evidence="3">
    <location>
        <begin position="261"/>
        <end position="276"/>
    </location>
</feature>
<sequence length="449" mass="50287">MASSNKPTVPPRSGLIHGISYAGAVHTKLQTKKQSVIHSTHPTSPSPSPQTPQTAQVVRSIILRHGRSNDCYFVDVSKAPSLTDQQHLEVICKQYGGASNFHGVKMLGPRQKRYFELYPSQSILPKFLVEGIYYEDAKTRILPCKAIEGQGKIIRLNLSDIPIIEKAEIISKLTESLSKFGTLLDLGLTYESTMGWFMGSGYAIIQQDDKGSYPTMHHKITLSRDEYCFATFPEMEMWCRYCHEEGHTKFTCQKAKANILCFDCHNYGHKSDDCPSPQSAKRQEMTPKKKRKSPLSSTQDQVVTTTPRQPEATVTPSDSLLRSKHAQPNPTPVETPVPSSSATPAPVDDMEEDDEEDEDYVPPSEDEAASSVYTEYTDDRVQDDFDEEIDDLISDQNKLSPVQNKEQYQLLSNSPSITTRRVSQSHNDQITTNTTHDSSRFGPTNMSDN</sequence>
<dbReference type="GO" id="GO:0003676">
    <property type="term" value="F:nucleic acid binding"/>
    <property type="evidence" value="ECO:0007669"/>
    <property type="project" value="InterPro"/>
</dbReference>
<dbReference type="InterPro" id="IPR036875">
    <property type="entry name" value="Znf_CCHC_sf"/>
</dbReference>
<dbReference type="SUPFAM" id="SSF57756">
    <property type="entry name" value="Retrovirus zinc finger-like domains"/>
    <property type="match status" value="1"/>
</dbReference>
<keyword evidence="1" id="KW-0862">Zinc</keyword>
<reference evidence="4" key="1">
    <citation type="submission" date="2016-04" db="EMBL/GenBank/DDBJ databases">
        <authorList>
            <person name="Evans L.H."/>
            <person name="Alamgir A."/>
            <person name="Owens N."/>
            <person name="Weber N.D."/>
            <person name="Virtaneva K."/>
            <person name="Barbian K."/>
            <person name="Babar A."/>
            <person name="Rosenke K."/>
        </authorList>
    </citation>
    <scope>NUCLEOTIDE SEQUENCE [LARGE SCALE GENOMIC DNA]</scope>
    <source>
        <strain evidence="4">CBS 101.48</strain>
    </source>
</reference>
<dbReference type="Gene3D" id="4.10.60.10">
    <property type="entry name" value="Zinc finger, CCHC-type"/>
    <property type="match status" value="1"/>
</dbReference>
<evidence type="ECO:0000259" key="3">
    <source>
        <dbReference type="PROSITE" id="PS50158"/>
    </source>
</evidence>
<feature type="compositionally biased region" description="Acidic residues" evidence="2">
    <location>
        <begin position="384"/>
        <end position="393"/>
    </location>
</feature>
<dbReference type="AlphaFoldDB" id="A0A163JIF1"/>
<feature type="compositionally biased region" description="Low complexity" evidence="2">
    <location>
        <begin position="336"/>
        <end position="347"/>
    </location>
</feature>
<proteinExistence type="predicted"/>
<feature type="compositionally biased region" description="Polar residues" evidence="2">
    <location>
        <begin position="294"/>
        <end position="320"/>
    </location>
</feature>
<dbReference type="OrthoDB" id="2288832at2759"/>
<dbReference type="InterPro" id="IPR001878">
    <property type="entry name" value="Znf_CCHC"/>
</dbReference>
<evidence type="ECO:0000313" key="5">
    <source>
        <dbReference type="Proteomes" id="UP000078561"/>
    </source>
</evidence>
<dbReference type="SMART" id="SM00343">
    <property type="entry name" value="ZnF_C2HC"/>
    <property type="match status" value="2"/>
</dbReference>
<keyword evidence="5" id="KW-1185">Reference proteome</keyword>
<protein>
    <recommendedName>
        <fullName evidence="3">CCHC-type domain-containing protein</fullName>
    </recommendedName>
</protein>